<name>A0ABZ1DBE9_9TREE</name>
<evidence type="ECO:0000256" key="1">
    <source>
        <dbReference type="SAM" id="MobiDB-lite"/>
    </source>
</evidence>
<feature type="compositionally biased region" description="Low complexity" evidence="1">
    <location>
        <begin position="56"/>
        <end position="66"/>
    </location>
</feature>
<protein>
    <recommendedName>
        <fullName evidence="4">BZIP domain-containing protein</fullName>
    </recommendedName>
</protein>
<feature type="compositionally biased region" description="Basic and acidic residues" evidence="1">
    <location>
        <begin position="119"/>
        <end position="149"/>
    </location>
</feature>
<evidence type="ECO:0000313" key="2">
    <source>
        <dbReference type="EMBL" id="WRT70624.1"/>
    </source>
</evidence>
<organism evidence="2 3">
    <name type="scientific">Kwoniella shivajii</name>
    <dbReference type="NCBI Taxonomy" id="564305"/>
    <lineage>
        <taxon>Eukaryota</taxon>
        <taxon>Fungi</taxon>
        <taxon>Dikarya</taxon>
        <taxon>Basidiomycota</taxon>
        <taxon>Agaricomycotina</taxon>
        <taxon>Tremellomycetes</taxon>
        <taxon>Tremellales</taxon>
        <taxon>Cryptococcaceae</taxon>
        <taxon>Kwoniella</taxon>
    </lineage>
</organism>
<feature type="region of interest" description="Disordered" evidence="1">
    <location>
        <begin position="226"/>
        <end position="246"/>
    </location>
</feature>
<accession>A0ABZ1DBE9</accession>
<evidence type="ECO:0000313" key="3">
    <source>
        <dbReference type="Proteomes" id="UP001329825"/>
    </source>
</evidence>
<dbReference type="EMBL" id="CP141891">
    <property type="protein sequence ID" value="WRT70624.1"/>
    <property type="molecule type" value="Genomic_DNA"/>
</dbReference>
<gene>
    <name evidence="2" type="ORF">IL334_007622</name>
</gene>
<dbReference type="GeneID" id="87959752"/>
<feature type="region of interest" description="Disordered" evidence="1">
    <location>
        <begin position="1"/>
        <end position="93"/>
    </location>
</feature>
<proteinExistence type="predicted"/>
<feature type="compositionally biased region" description="Basic and acidic residues" evidence="1">
    <location>
        <begin position="1"/>
        <end position="16"/>
    </location>
</feature>
<sequence length="301" mass="33592">MADNDPSYRRQSEHDSTLILPTPSVTTSVDQGETEKPNVHSHSAPYSSFGNPVNRTVTSSSVTNTDTDGDVPVTRFNQSAPSLNNPPFRSIKSTADMPEHVRNEILRSRASELQAPVDDAVRDHQSKKLRKSRELTEEQSEAKRNRDRINSEKARGRILEWERYLKEETSTSIETCQTLRAQLDEVEKSIQGLRSKLTVGQSLQYRTPYLPNFSLEDADATIPSALRIGGPNRKSSMEGMPSTEPEPIAYSAENRAAYSKLLFLTTMLSSTTSPWLSSNLSLLKDLEEKLHTEVVLTVANS</sequence>
<evidence type="ECO:0008006" key="4">
    <source>
        <dbReference type="Google" id="ProtNLM"/>
    </source>
</evidence>
<feature type="compositionally biased region" description="Polar residues" evidence="1">
    <location>
        <begin position="75"/>
        <end position="93"/>
    </location>
</feature>
<dbReference type="Proteomes" id="UP001329825">
    <property type="component" value="Chromosome 11"/>
</dbReference>
<feature type="region of interest" description="Disordered" evidence="1">
    <location>
        <begin position="108"/>
        <end position="149"/>
    </location>
</feature>
<feature type="compositionally biased region" description="Polar residues" evidence="1">
    <location>
        <begin position="40"/>
        <end position="55"/>
    </location>
</feature>
<keyword evidence="3" id="KW-1185">Reference proteome</keyword>
<reference evidence="2 3" key="1">
    <citation type="submission" date="2024-01" db="EMBL/GenBank/DDBJ databases">
        <title>Comparative genomics of Cryptococcus and Kwoniella reveals pathogenesis evolution and contrasting modes of karyotype evolution via chromosome fusion or intercentromeric recombination.</title>
        <authorList>
            <person name="Coelho M.A."/>
            <person name="David-Palma M."/>
            <person name="Shea T."/>
            <person name="Bowers K."/>
            <person name="McGinley-Smith S."/>
            <person name="Mohammad A.W."/>
            <person name="Gnirke A."/>
            <person name="Yurkov A.M."/>
            <person name="Nowrousian M."/>
            <person name="Sun S."/>
            <person name="Cuomo C.A."/>
            <person name="Heitman J."/>
        </authorList>
    </citation>
    <scope>NUCLEOTIDE SEQUENCE [LARGE SCALE GENOMIC DNA]</scope>
    <source>
        <strain evidence="2">CBS 11374</strain>
    </source>
</reference>
<dbReference type="RefSeq" id="XP_062795363.1">
    <property type="nucleotide sequence ID" value="XM_062939312.1"/>
</dbReference>